<proteinExistence type="predicted"/>
<reference evidence="2" key="2">
    <citation type="submission" date="2023-01" db="EMBL/GenBank/DDBJ databases">
        <authorList>
            <person name="Sun Q."/>
            <person name="Evtushenko L."/>
        </authorList>
    </citation>
    <scope>NUCLEOTIDE SEQUENCE</scope>
    <source>
        <strain evidence="2">VKM B-2347</strain>
    </source>
</reference>
<accession>A0A9W6MUY1</accession>
<feature type="compositionally biased region" description="Low complexity" evidence="1">
    <location>
        <begin position="68"/>
        <end position="85"/>
    </location>
</feature>
<dbReference type="EMBL" id="BSFI01000007">
    <property type="protein sequence ID" value="GLK67869.1"/>
    <property type="molecule type" value="Genomic_DNA"/>
</dbReference>
<gene>
    <name evidence="2" type="ORF">GCM10008179_15070</name>
</gene>
<organism evidence="2 3">
    <name type="scientific">Hansschlegelia plantiphila</name>
    <dbReference type="NCBI Taxonomy" id="374655"/>
    <lineage>
        <taxon>Bacteria</taxon>
        <taxon>Pseudomonadati</taxon>
        <taxon>Pseudomonadota</taxon>
        <taxon>Alphaproteobacteria</taxon>
        <taxon>Hyphomicrobiales</taxon>
        <taxon>Methylopilaceae</taxon>
        <taxon>Hansschlegelia</taxon>
    </lineage>
</organism>
<reference evidence="2" key="1">
    <citation type="journal article" date="2014" name="Int. J. Syst. Evol. Microbiol.">
        <title>Complete genome sequence of Corynebacterium casei LMG S-19264T (=DSM 44701T), isolated from a smear-ripened cheese.</title>
        <authorList>
            <consortium name="US DOE Joint Genome Institute (JGI-PGF)"/>
            <person name="Walter F."/>
            <person name="Albersmeier A."/>
            <person name="Kalinowski J."/>
            <person name="Ruckert C."/>
        </authorList>
    </citation>
    <scope>NUCLEOTIDE SEQUENCE</scope>
    <source>
        <strain evidence="2">VKM B-2347</strain>
    </source>
</reference>
<name>A0A9W6MUY1_9HYPH</name>
<evidence type="ECO:0000313" key="3">
    <source>
        <dbReference type="Proteomes" id="UP001143372"/>
    </source>
</evidence>
<evidence type="ECO:0000313" key="2">
    <source>
        <dbReference type="EMBL" id="GLK67869.1"/>
    </source>
</evidence>
<comment type="caution">
    <text evidence="2">The sequence shown here is derived from an EMBL/GenBank/DDBJ whole genome shotgun (WGS) entry which is preliminary data.</text>
</comment>
<dbReference type="Proteomes" id="UP001143372">
    <property type="component" value="Unassembled WGS sequence"/>
</dbReference>
<feature type="region of interest" description="Disordered" evidence="1">
    <location>
        <begin position="1"/>
        <end position="85"/>
    </location>
</feature>
<dbReference type="AlphaFoldDB" id="A0A9W6MUY1"/>
<keyword evidence="3" id="KW-1185">Reference proteome</keyword>
<protein>
    <submittedName>
        <fullName evidence="2">Uncharacterized protein</fullName>
    </submittedName>
</protein>
<sequence>MGVSVPGRNHTLTPRLGEERPMGLVLAFQTAPRSAPRPPQQRRAEPASSADILFFTGVRYERRSDGTASPASPPSDDSVSVPSIS</sequence>
<evidence type="ECO:0000256" key="1">
    <source>
        <dbReference type="SAM" id="MobiDB-lite"/>
    </source>
</evidence>